<feature type="domain" description="CEMIP" evidence="1">
    <location>
        <begin position="16"/>
        <end position="181"/>
    </location>
</feature>
<organism evidence="2 3">
    <name type="scientific">Elysia marginata</name>
    <dbReference type="NCBI Taxonomy" id="1093978"/>
    <lineage>
        <taxon>Eukaryota</taxon>
        <taxon>Metazoa</taxon>
        <taxon>Spiralia</taxon>
        <taxon>Lophotrochozoa</taxon>
        <taxon>Mollusca</taxon>
        <taxon>Gastropoda</taxon>
        <taxon>Heterobranchia</taxon>
        <taxon>Euthyneura</taxon>
        <taxon>Panpulmonata</taxon>
        <taxon>Sacoglossa</taxon>
        <taxon>Placobranchoidea</taxon>
        <taxon>Plakobranchidae</taxon>
        <taxon>Elysia</taxon>
    </lineage>
</organism>
<evidence type="ECO:0000313" key="3">
    <source>
        <dbReference type="Proteomes" id="UP000762676"/>
    </source>
</evidence>
<evidence type="ECO:0000313" key="2">
    <source>
        <dbReference type="EMBL" id="GFR87714.1"/>
    </source>
</evidence>
<dbReference type="PANTHER" id="PTHR15535">
    <property type="entry name" value="TRANSMEMBRANE PROTEIN 2-RELATED"/>
    <property type="match status" value="1"/>
</dbReference>
<gene>
    <name evidence="2" type="ORF">ElyMa_006083400</name>
</gene>
<dbReference type="InterPro" id="IPR055400">
    <property type="entry name" value="CEMIP_X"/>
</dbReference>
<dbReference type="AlphaFoldDB" id="A0AAV4GR35"/>
<proteinExistence type="predicted"/>
<evidence type="ECO:0000259" key="1">
    <source>
        <dbReference type="Pfam" id="PF24605"/>
    </source>
</evidence>
<keyword evidence="2" id="KW-0472">Membrane</keyword>
<dbReference type="InterPro" id="IPR052252">
    <property type="entry name" value="CEMIP/CEMIP2"/>
</dbReference>
<comment type="caution">
    <text evidence="2">The sequence shown here is derived from an EMBL/GenBank/DDBJ whole genome shotgun (WGS) entry which is preliminary data.</text>
</comment>
<keyword evidence="2" id="KW-0812">Transmembrane</keyword>
<protein>
    <submittedName>
        <fullName evidence="2">Transmembrane protein 2-like</fullName>
    </submittedName>
</protein>
<dbReference type="Proteomes" id="UP000762676">
    <property type="component" value="Unassembled WGS sequence"/>
</dbReference>
<name>A0AAV4GR35_9GAST</name>
<keyword evidence="3" id="KW-1185">Reference proteome</keyword>
<dbReference type="Pfam" id="PF24605">
    <property type="entry name" value="CEMIP_X"/>
    <property type="match status" value="1"/>
</dbReference>
<reference evidence="2 3" key="1">
    <citation type="journal article" date="2021" name="Elife">
        <title>Chloroplast acquisition without the gene transfer in kleptoplastic sea slugs, Plakobranchus ocellatus.</title>
        <authorList>
            <person name="Maeda T."/>
            <person name="Takahashi S."/>
            <person name="Yoshida T."/>
            <person name="Shimamura S."/>
            <person name="Takaki Y."/>
            <person name="Nagai Y."/>
            <person name="Toyoda A."/>
            <person name="Suzuki Y."/>
            <person name="Arimoto A."/>
            <person name="Ishii H."/>
            <person name="Satoh N."/>
            <person name="Nishiyama T."/>
            <person name="Hasebe M."/>
            <person name="Maruyama T."/>
            <person name="Minagawa J."/>
            <person name="Obokata J."/>
            <person name="Shigenobu S."/>
        </authorList>
    </citation>
    <scope>NUCLEOTIDE SEQUENCE [LARGE SCALE GENOMIC DNA]</scope>
</reference>
<sequence length="225" mass="25903">MVVRGSSGVLKNKYKGKTPVFISRDDHPEDVYTQKGDVGHKFNLRLYKSYTVWFNSELGPPPRDVQFRPRYGLEKNETIRIAVCLPKSTNTFSIYSKYPELHPKRQLFPVWVNNLNDLDKDTSMKAFYWDKTNGYLYFKMSSPYSFSRPGQQCAGDLCLEVNIKREDGGDEPAVCDTPVTPWYFKDRYPRVKNRRCRYPSTPEGLGAPIETGFSPPAVEDDTCDV</sequence>
<accession>A0AAV4GR35</accession>
<dbReference type="EMBL" id="BMAT01012195">
    <property type="protein sequence ID" value="GFR87714.1"/>
    <property type="molecule type" value="Genomic_DNA"/>
</dbReference>